<gene>
    <name evidence="3" type="ORF">V8G54_009839</name>
</gene>
<dbReference type="Pfam" id="PF25597">
    <property type="entry name" value="SH3_retrovirus"/>
    <property type="match status" value="1"/>
</dbReference>
<dbReference type="InterPro" id="IPR012337">
    <property type="entry name" value="RNaseH-like_sf"/>
</dbReference>
<name>A0AAQ3NXH2_VIGMU</name>
<keyword evidence="4" id="KW-1185">Reference proteome</keyword>
<dbReference type="Proteomes" id="UP001374535">
    <property type="component" value="Chromosome 3"/>
</dbReference>
<accession>A0AAQ3NXH2</accession>
<dbReference type="Pfam" id="PF07727">
    <property type="entry name" value="RVT_2"/>
    <property type="match status" value="2"/>
</dbReference>
<dbReference type="GO" id="GO:0003676">
    <property type="term" value="F:nucleic acid binding"/>
    <property type="evidence" value="ECO:0007669"/>
    <property type="project" value="InterPro"/>
</dbReference>
<feature type="compositionally biased region" description="Polar residues" evidence="1">
    <location>
        <begin position="207"/>
        <end position="217"/>
    </location>
</feature>
<evidence type="ECO:0000313" key="4">
    <source>
        <dbReference type="Proteomes" id="UP001374535"/>
    </source>
</evidence>
<dbReference type="SUPFAM" id="SSF53098">
    <property type="entry name" value="Ribonuclease H-like"/>
    <property type="match status" value="1"/>
</dbReference>
<organism evidence="3 4">
    <name type="scientific">Vigna mungo</name>
    <name type="common">Black gram</name>
    <name type="synonym">Phaseolus mungo</name>
    <dbReference type="NCBI Taxonomy" id="3915"/>
    <lineage>
        <taxon>Eukaryota</taxon>
        <taxon>Viridiplantae</taxon>
        <taxon>Streptophyta</taxon>
        <taxon>Embryophyta</taxon>
        <taxon>Tracheophyta</taxon>
        <taxon>Spermatophyta</taxon>
        <taxon>Magnoliopsida</taxon>
        <taxon>eudicotyledons</taxon>
        <taxon>Gunneridae</taxon>
        <taxon>Pentapetalae</taxon>
        <taxon>rosids</taxon>
        <taxon>fabids</taxon>
        <taxon>Fabales</taxon>
        <taxon>Fabaceae</taxon>
        <taxon>Papilionoideae</taxon>
        <taxon>50 kb inversion clade</taxon>
        <taxon>NPAAA clade</taxon>
        <taxon>indigoferoid/millettioid clade</taxon>
        <taxon>Phaseoleae</taxon>
        <taxon>Vigna</taxon>
    </lineage>
</organism>
<reference evidence="3 4" key="1">
    <citation type="journal article" date="2023" name="Life. Sci Alliance">
        <title>Evolutionary insights into 3D genome organization and epigenetic landscape of Vigna mungo.</title>
        <authorList>
            <person name="Junaid A."/>
            <person name="Singh B."/>
            <person name="Bhatia S."/>
        </authorList>
    </citation>
    <scope>NUCLEOTIDE SEQUENCE [LARGE SCALE GENOMIC DNA]</scope>
    <source>
        <strain evidence="3">Urdbean</strain>
    </source>
</reference>
<dbReference type="Gene3D" id="3.30.420.10">
    <property type="entry name" value="Ribonuclease H-like superfamily/Ribonuclease H"/>
    <property type="match status" value="1"/>
</dbReference>
<dbReference type="EMBL" id="CP144698">
    <property type="protein sequence ID" value="WVZ16857.1"/>
    <property type="molecule type" value="Genomic_DNA"/>
</dbReference>
<dbReference type="AlphaFoldDB" id="A0AAQ3NXH2"/>
<evidence type="ECO:0000313" key="3">
    <source>
        <dbReference type="EMBL" id="WVZ16857.1"/>
    </source>
</evidence>
<dbReference type="InterPro" id="IPR057670">
    <property type="entry name" value="SH3_retrovirus"/>
</dbReference>
<dbReference type="InterPro" id="IPR013103">
    <property type="entry name" value="RVT_2"/>
</dbReference>
<dbReference type="SUPFAM" id="SSF56672">
    <property type="entry name" value="DNA/RNA polymerases"/>
    <property type="match status" value="1"/>
</dbReference>
<dbReference type="PANTHER" id="PTHR11439">
    <property type="entry name" value="GAG-POL-RELATED RETROTRANSPOSON"/>
    <property type="match status" value="1"/>
</dbReference>
<dbReference type="InterPro" id="IPR001584">
    <property type="entry name" value="Integrase_cat-core"/>
</dbReference>
<proteinExistence type="predicted"/>
<evidence type="ECO:0000256" key="1">
    <source>
        <dbReference type="SAM" id="MobiDB-lite"/>
    </source>
</evidence>
<dbReference type="CDD" id="cd09272">
    <property type="entry name" value="RNase_HI_RT_Ty1"/>
    <property type="match status" value="1"/>
</dbReference>
<dbReference type="InterPro" id="IPR036397">
    <property type="entry name" value="RNaseH_sf"/>
</dbReference>
<dbReference type="PANTHER" id="PTHR11439:SF455">
    <property type="entry name" value="RLK (RECEPTOR-LIKE PROTEIN KINASE) 8, PUTATIVE-RELATED"/>
    <property type="match status" value="1"/>
</dbReference>
<sequence>MSCPYTSQQNDRAERKHRHITEFCLTLLAQAKMPLHYWWEAFSTTVYLINRLPSLVTQNESPYSLLFRKEPDYNSLKPFGCACYPCLKPYKPDYNSLKPFGCACYPCLKPYNQHKLQFHTTRCVFLGYNNSHKGYKCINSHGRIFSSRHVVFNEEHFPFHDGFLNTRSSLKTLTESPSASFYLPIAGNSHIGEATPSDDNNPDVKQEPTSPTGSAAVNLSRDQDRNDSTRNSSISHDTDPTETVAEAPQDLAEPSTTINTHWTRSKAGIHKPKQPYVGLAETCTDEKEPENVTKHSQDHNGKKLWIMSQENIIDSKWVFKTKYKADGKIERRKARLVAKGFQQTTGLNYEETFSPVVKASTIRIILSIAVHLNWEGFVDSTKPEHVCKLSKAIYGLKQAPRAWFDSLKNALLSWGFKNTKSDSSLFTLRGTYHITFLLIYVDDIIVAGNNTKFLESFIKQLNVVFSLKDLGPLHYFLGIEVQRDASGMYLKQSKYIGDILRKFKMENASSCPTPMVTDKQFTTEGEKLKDPTQGTKRILRYLQGTIQHCLHIKPSTDLDLTGFSYAYWATSVDDRKSMAGQCVFLGETLVSWSSRKQKVVSRSSAESKYRALDDLAAEIAWTCSLLDELRLSLPRKPTLWCDNLSAKALASNPVMHARSKHIEIDVHYIRDQVLQNEIIVAYVPSADQIANCLTKALTHTRFNQLKDKLGVTLSPISLKGGIRDKIL</sequence>
<evidence type="ECO:0000259" key="2">
    <source>
        <dbReference type="PROSITE" id="PS50994"/>
    </source>
</evidence>
<dbReference type="InterPro" id="IPR043502">
    <property type="entry name" value="DNA/RNA_pol_sf"/>
</dbReference>
<protein>
    <recommendedName>
        <fullName evidence="2">Integrase catalytic domain-containing protein</fullName>
    </recommendedName>
</protein>
<feature type="region of interest" description="Disordered" evidence="1">
    <location>
        <begin position="190"/>
        <end position="271"/>
    </location>
</feature>
<dbReference type="PROSITE" id="PS50994">
    <property type="entry name" value="INTEGRASE"/>
    <property type="match status" value="1"/>
</dbReference>
<feature type="domain" description="Integrase catalytic" evidence="2">
    <location>
        <begin position="1"/>
        <end position="70"/>
    </location>
</feature>
<dbReference type="GO" id="GO:0015074">
    <property type="term" value="P:DNA integration"/>
    <property type="evidence" value="ECO:0007669"/>
    <property type="project" value="InterPro"/>
</dbReference>